<feature type="region of interest" description="Disordered" evidence="1">
    <location>
        <begin position="15"/>
        <end position="55"/>
    </location>
</feature>
<protein>
    <submittedName>
        <fullName evidence="2">Uncharacterized protein</fullName>
    </submittedName>
</protein>
<sequence>MNDDDARLRALINDAKRNERSNPAVAADVQHRPSAWTPEQERELVEQTHGDERERIDRLVAEYNEQQRNR</sequence>
<proteinExistence type="predicted"/>
<reference evidence="2" key="1">
    <citation type="submission" date="2021-04" db="EMBL/GenBank/DDBJ databases">
        <title>Microbacterium tenobrionis sp. nov. and Microbacterium allomyrinae sp. nov., isolated from larvae of Tenobrio molitor and Allomyrina dichotoma, respectively.</title>
        <authorList>
            <person name="Lee S.D."/>
        </authorList>
    </citation>
    <scope>NUCLEOTIDE SEQUENCE</scope>
    <source>
        <strain evidence="2">YMB-B2</strain>
    </source>
</reference>
<gene>
    <name evidence="2" type="ORF">KEC56_12610</name>
</gene>
<evidence type="ECO:0000313" key="3">
    <source>
        <dbReference type="Proteomes" id="UP001139289"/>
    </source>
</evidence>
<feature type="compositionally biased region" description="Basic and acidic residues" evidence="1">
    <location>
        <begin position="39"/>
        <end position="55"/>
    </location>
</feature>
<comment type="caution">
    <text evidence="2">The sequence shown here is derived from an EMBL/GenBank/DDBJ whole genome shotgun (WGS) entry which is preliminary data.</text>
</comment>
<accession>A0A9X1S1Y9</accession>
<dbReference type="Proteomes" id="UP001139289">
    <property type="component" value="Unassembled WGS sequence"/>
</dbReference>
<dbReference type="EMBL" id="JAGTTM010000006">
    <property type="protein sequence ID" value="MCC2030343.1"/>
    <property type="molecule type" value="Genomic_DNA"/>
</dbReference>
<name>A0A9X1S1Y9_9MICO</name>
<evidence type="ECO:0000313" key="2">
    <source>
        <dbReference type="EMBL" id="MCC2030343.1"/>
    </source>
</evidence>
<organism evidence="2 3">
    <name type="scientific">Microbacterium tenebrionis</name>
    <dbReference type="NCBI Taxonomy" id="2830665"/>
    <lineage>
        <taxon>Bacteria</taxon>
        <taxon>Bacillati</taxon>
        <taxon>Actinomycetota</taxon>
        <taxon>Actinomycetes</taxon>
        <taxon>Micrococcales</taxon>
        <taxon>Microbacteriaceae</taxon>
        <taxon>Microbacterium</taxon>
    </lineage>
</organism>
<dbReference type="AlphaFoldDB" id="A0A9X1S1Y9"/>
<dbReference type="RefSeq" id="WP_227531229.1">
    <property type="nucleotide sequence ID" value="NZ_JAGTTM010000006.1"/>
</dbReference>
<keyword evidence="3" id="KW-1185">Reference proteome</keyword>
<evidence type="ECO:0000256" key="1">
    <source>
        <dbReference type="SAM" id="MobiDB-lite"/>
    </source>
</evidence>